<proteinExistence type="predicted"/>
<evidence type="ECO:0000313" key="9">
    <source>
        <dbReference type="Proteomes" id="UP001556617"/>
    </source>
</evidence>
<dbReference type="RefSeq" id="WP_367974808.1">
    <property type="nucleotide sequence ID" value="NZ_JBFPEQ010000001.1"/>
</dbReference>
<dbReference type="PANTHER" id="PTHR30619">
    <property type="entry name" value="DNA INTERNALIZATION/COMPETENCE PROTEIN COMEC/REC2"/>
    <property type="match status" value="1"/>
</dbReference>
<keyword evidence="5 6" id="KW-0472">Membrane</keyword>
<evidence type="ECO:0000256" key="6">
    <source>
        <dbReference type="SAM" id="Phobius"/>
    </source>
</evidence>
<evidence type="ECO:0000313" key="8">
    <source>
        <dbReference type="EMBL" id="MEX0381206.1"/>
    </source>
</evidence>
<evidence type="ECO:0000259" key="7">
    <source>
        <dbReference type="SMART" id="SM00849"/>
    </source>
</evidence>
<feature type="transmembrane region" description="Helical" evidence="6">
    <location>
        <begin position="352"/>
        <end position="370"/>
    </location>
</feature>
<evidence type="ECO:0000256" key="4">
    <source>
        <dbReference type="ARBA" id="ARBA00022989"/>
    </source>
</evidence>
<dbReference type="InterPro" id="IPR036866">
    <property type="entry name" value="RibonucZ/Hydroxyglut_hydro"/>
</dbReference>
<keyword evidence="4 6" id="KW-1133">Transmembrane helix</keyword>
<feature type="transmembrane region" description="Helical" evidence="6">
    <location>
        <begin position="46"/>
        <end position="63"/>
    </location>
</feature>
<dbReference type="Proteomes" id="UP001556617">
    <property type="component" value="Unassembled WGS sequence"/>
</dbReference>
<dbReference type="InterPro" id="IPR052159">
    <property type="entry name" value="Competence_DNA_uptake"/>
</dbReference>
<keyword evidence="2" id="KW-1003">Cell membrane</keyword>
<accession>A0ABV3S4E2</accession>
<feature type="transmembrane region" description="Helical" evidence="6">
    <location>
        <begin position="436"/>
        <end position="457"/>
    </location>
</feature>
<dbReference type="InterPro" id="IPR035681">
    <property type="entry name" value="ComA-like_MBL"/>
</dbReference>
<dbReference type="SMART" id="SM00849">
    <property type="entry name" value="Lactamase_B"/>
    <property type="match status" value="1"/>
</dbReference>
<gene>
    <name evidence="8" type="ORF">AB3K24_07550</name>
</gene>
<keyword evidence="9" id="KW-1185">Reference proteome</keyword>
<dbReference type="SUPFAM" id="SSF56281">
    <property type="entry name" value="Metallo-hydrolase/oxidoreductase"/>
    <property type="match status" value="1"/>
</dbReference>
<feature type="transmembrane region" description="Helical" evidence="6">
    <location>
        <begin position="315"/>
        <end position="340"/>
    </location>
</feature>
<dbReference type="PANTHER" id="PTHR30619:SF7">
    <property type="entry name" value="BETA-LACTAMASE DOMAIN PROTEIN"/>
    <property type="match status" value="1"/>
</dbReference>
<dbReference type="InterPro" id="IPR001279">
    <property type="entry name" value="Metallo-B-lactamas"/>
</dbReference>
<dbReference type="Pfam" id="PF00753">
    <property type="entry name" value="Lactamase_B"/>
    <property type="match status" value="1"/>
</dbReference>
<keyword evidence="3 6" id="KW-0812">Transmembrane</keyword>
<feature type="transmembrane region" description="Helical" evidence="6">
    <location>
        <begin position="382"/>
        <end position="403"/>
    </location>
</feature>
<comment type="subcellular location">
    <subcellularLocation>
        <location evidence="1">Cell membrane</location>
        <topology evidence="1">Multi-pass membrane protein</topology>
    </subcellularLocation>
</comment>
<feature type="transmembrane region" description="Helical" evidence="6">
    <location>
        <begin position="6"/>
        <end position="39"/>
    </location>
</feature>
<dbReference type="InterPro" id="IPR004797">
    <property type="entry name" value="Competence_ComEC/Rec2"/>
</dbReference>
<reference evidence="8 9" key="1">
    <citation type="submission" date="2024-07" db="EMBL/GenBank/DDBJ databases">
        <authorList>
            <person name="Yun M."/>
        </authorList>
    </citation>
    <scope>NUCLEOTIDE SEQUENCE [LARGE SCALE GENOMIC DNA]</scope>
    <source>
        <strain evidence="8 9">MS01</strain>
    </source>
</reference>
<dbReference type="EMBL" id="JBFPER010000001">
    <property type="protein sequence ID" value="MEX0381206.1"/>
    <property type="molecule type" value="Genomic_DNA"/>
</dbReference>
<evidence type="ECO:0000256" key="1">
    <source>
        <dbReference type="ARBA" id="ARBA00004651"/>
    </source>
</evidence>
<dbReference type="Gene3D" id="3.60.15.10">
    <property type="entry name" value="Ribonuclease Z/Hydroxyacylglutathione hydrolase-like"/>
    <property type="match status" value="1"/>
</dbReference>
<protein>
    <submittedName>
        <fullName evidence="8">DNA internalization-related competence protein ComEC/Rec2</fullName>
    </submittedName>
</protein>
<evidence type="ECO:0000256" key="5">
    <source>
        <dbReference type="ARBA" id="ARBA00023136"/>
    </source>
</evidence>
<dbReference type="Pfam" id="PF03772">
    <property type="entry name" value="Competence"/>
    <property type="match status" value="1"/>
</dbReference>
<evidence type="ECO:0000256" key="3">
    <source>
        <dbReference type="ARBA" id="ARBA00022692"/>
    </source>
</evidence>
<evidence type="ECO:0000256" key="2">
    <source>
        <dbReference type="ARBA" id="ARBA00022475"/>
    </source>
</evidence>
<comment type="caution">
    <text evidence="8">The sequence shown here is derived from an EMBL/GenBank/DDBJ whole genome shotgun (WGS) entry which is preliminary data.</text>
</comment>
<dbReference type="CDD" id="cd07731">
    <property type="entry name" value="ComA-like_MBL-fold"/>
    <property type="match status" value="1"/>
</dbReference>
<feature type="transmembrane region" description="Helical" evidence="6">
    <location>
        <begin position="237"/>
        <end position="259"/>
    </location>
</feature>
<name>A0ABV3S4E2_9LACO</name>
<dbReference type="InterPro" id="IPR004477">
    <property type="entry name" value="ComEC_N"/>
</dbReference>
<feature type="transmembrane region" description="Helical" evidence="6">
    <location>
        <begin position="271"/>
        <end position="295"/>
    </location>
</feature>
<dbReference type="NCBIfam" id="TIGR00361">
    <property type="entry name" value="ComEC_Rec2"/>
    <property type="match status" value="1"/>
</dbReference>
<feature type="domain" description="Metallo-beta-lactamase" evidence="7">
    <location>
        <begin position="497"/>
        <end position="705"/>
    </location>
</feature>
<dbReference type="NCBIfam" id="TIGR00360">
    <property type="entry name" value="ComEC_N-term"/>
    <property type="match status" value="1"/>
</dbReference>
<sequence length="764" mass="85901">MANRYLLIVSLLIAAMSGCVYHLSAVTIVLLVLVIVIFCFNFNKRHMIIAVLLGVPFLLYFVHDARELRLQSLQQDQEAVQISGIILPDDITIDGDNLRTNARLAGNGQTVRLYAKLTSEAEKNEWLSEKNVIHFEAIGDFSRIKAPTNFNQFDAQRYYETKHMTHQVNIKSWQVKPLNAQKYWQKWRYQLHIWHAQGIQNSAKLPQPLSDYAQALILGTTPQSLYGNNPGVQTLGLIHLFSVSGFHVSYLLMLLMAILRRLYIPQEVSAWLGAVLLISYFIFAGEPAVLVRALIAGLIMMTRLAGWRRISAESVWAISLLGSLIYEPGILLTLGGQLSFAMTFCLLFTKQLNFWQVNLLLSAVSLPLIVSQQYTWHVLQTFVNFAAIPVFSAIIVPAVMIGFIGQSLPIVTHVMNTVIQLFASGVDYIATLPGHLIIGKISWLLVMILFIMSLLLFVKEKRVAKLARVTWILLLSLVMLWARFPLTGEFSIFDIGQGDAILIREPFNRSVTLIDTGGKVLFESKQQWQEQSFQRTKGETIIINYLHSQGINHIDNLVLTHQDYDHIGDAKIILQKIKVNHIIMPTGMAAQQAFAKEIKPYLKDTQVTEVTQGMLVPKMPLHIVHPFQAGQAENEDSIALYGKIGGQNIFTAGDLGQTGESAIAAKYPNMRVDILKLGHHGSKTSSNPAVIKQWQPKVGIVSAGRNNRYHHPHIETLKTVQDQQMTLFNTQTHGMIRYNYTGQKGHFEVKLNHELATATTTNQE</sequence>
<feature type="transmembrane region" description="Helical" evidence="6">
    <location>
        <begin position="469"/>
        <end position="486"/>
    </location>
</feature>
<organism evidence="8 9">
    <name type="scientific">Leuconostoc aquikimchii</name>
    <dbReference type="NCBI Taxonomy" id="3236804"/>
    <lineage>
        <taxon>Bacteria</taxon>
        <taxon>Bacillati</taxon>
        <taxon>Bacillota</taxon>
        <taxon>Bacilli</taxon>
        <taxon>Lactobacillales</taxon>
        <taxon>Lactobacillaceae</taxon>
        <taxon>Leuconostoc</taxon>
    </lineage>
</organism>
<dbReference type="PROSITE" id="PS51257">
    <property type="entry name" value="PROKAR_LIPOPROTEIN"/>
    <property type="match status" value="1"/>
</dbReference>